<evidence type="ECO:0000313" key="2">
    <source>
        <dbReference type="EMBL" id="KAA2245496.1"/>
    </source>
</evidence>
<sequence length="166" mass="17627">MNTAIINPPSEITLAAAALRVALSQDGVQESPRGSNGGPEVTIYLKSVGLGPGYAWCMAFVYWCVQQAASETGVGNPLVKTAGVLQQWNNTTCRRLIARSSGVKPGDIFIMDFGKGVGHTGFVESVKGGIVHTIEGNTNDGGSREGYEVCRRERLITSVKGFIQLP</sequence>
<dbReference type="InterPro" id="IPR007921">
    <property type="entry name" value="CHAP_dom"/>
</dbReference>
<proteinExistence type="predicted"/>
<reference evidence="2 3" key="1">
    <citation type="submission" date="2019-09" db="EMBL/GenBank/DDBJ databases">
        <title>Chitinophaga ginsengihumi sp. nov., isolated from soil of ginseng rhizosphere.</title>
        <authorList>
            <person name="Lee J."/>
        </authorList>
    </citation>
    <scope>NUCLEOTIDE SEQUENCE [LARGE SCALE GENOMIC DNA]</scope>
    <source>
        <strain evidence="2 3">BN140078</strain>
    </source>
</reference>
<dbReference type="Gene3D" id="3.90.1720.10">
    <property type="entry name" value="endopeptidase domain like (from Nostoc punctiforme)"/>
    <property type="match status" value="1"/>
</dbReference>
<organism evidence="2 3">
    <name type="scientific">Chitinophaga agrisoli</name>
    <dbReference type="NCBI Taxonomy" id="2607653"/>
    <lineage>
        <taxon>Bacteria</taxon>
        <taxon>Pseudomonadati</taxon>
        <taxon>Bacteroidota</taxon>
        <taxon>Chitinophagia</taxon>
        <taxon>Chitinophagales</taxon>
        <taxon>Chitinophagaceae</taxon>
        <taxon>Chitinophaga</taxon>
    </lineage>
</organism>
<dbReference type="InterPro" id="IPR038765">
    <property type="entry name" value="Papain-like_cys_pep_sf"/>
</dbReference>
<dbReference type="SUPFAM" id="SSF54001">
    <property type="entry name" value="Cysteine proteinases"/>
    <property type="match status" value="1"/>
</dbReference>
<feature type="domain" description="Peptidase C51" evidence="1">
    <location>
        <begin position="52"/>
        <end position="137"/>
    </location>
</feature>
<keyword evidence="3" id="KW-1185">Reference proteome</keyword>
<name>A0A5B2W4K9_9BACT</name>
<evidence type="ECO:0000313" key="3">
    <source>
        <dbReference type="Proteomes" id="UP000324611"/>
    </source>
</evidence>
<dbReference type="AlphaFoldDB" id="A0A5B2W4K9"/>
<dbReference type="RefSeq" id="WP_149836885.1">
    <property type="nucleotide sequence ID" value="NZ_VUOC01000001.1"/>
</dbReference>
<dbReference type="Pfam" id="PF05257">
    <property type="entry name" value="CHAP"/>
    <property type="match status" value="1"/>
</dbReference>
<dbReference type="EMBL" id="VUOC01000001">
    <property type="protein sequence ID" value="KAA2245496.1"/>
    <property type="molecule type" value="Genomic_DNA"/>
</dbReference>
<gene>
    <name evidence="2" type="ORF">F0L74_05935</name>
</gene>
<accession>A0A5B2W4K9</accession>
<reference evidence="2 3" key="2">
    <citation type="submission" date="2019-09" db="EMBL/GenBank/DDBJ databases">
        <authorList>
            <person name="Jin C."/>
        </authorList>
    </citation>
    <scope>NUCLEOTIDE SEQUENCE [LARGE SCALE GENOMIC DNA]</scope>
    <source>
        <strain evidence="2 3">BN140078</strain>
    </source>
</reference>
<comment type="caution">
    <text evidence="2">The sequence shown here is derived from an EMBL/GenBank/DDBJ whole genome shotgun (WGS) entry which is preliminary data.</text>
</comment>
<dbReference type="Proteomes" id="UP000324611">
    <property type="component" value="Unassembled WGS sequence"/>
</dbReference>
<evidence type="ECO:0000259" key="1">
    <source>
        <dbReference type="Pfam" id="PF05257"/>
    </source>
</evidence>
<protein>
    <submittedName>
        <fullName evidence="2">CHAP domain-containing protein</fullName>
    </submittedName>
</protein>